<dbReference type="InterPro" id="IPR044095">
    <property type="entry name" value="ADCK2_dom"/>
</dbReference>
<accession>A0ABQ6N6R6</accession>
<gene>
    <name evidence="4" type="ORF">TeGR_g11259</name>
</gene>
<dbReference type="Gene3D" id="1.10.510.10">
    <property type="entry name" value="Transferase(Phosphotransferase) domain 1"/>
    <property type="match status" value="1"/>
</dbReference>
<keyword evidence="2" id="KW-0732">Signal</keyword>
<evidence type="ECO:0000256" key="1">
    <source>
        <dbReference type="ARBA" id="ARBA00009670"/>
    </source>
</evidence>
<dbReference type="InterPro" id="IPR000719">
    <property type="entry name" value="Prot_kinase_dom"/>
</dbReference>
<organism evidence="4 5">
    <name type="scientific">Tetraparma gracilis</name>
    <dbReference type="NCBI Taxonomy" id="2962635"/>
    <lineage>
        <taxon>Eukaryota</taxon>
        <taxon>Sar</taxon>
        <taxon>Stramenopiles</taxon>
        <taxon>Ochrophyta</taxon>
        <taxon>Bolidophyceae</taxon>
        <taxon>Parmales</taxon>
        <taxon>Triparmaceae</taxon>
        <taxon>Tetraparma</taxon>
    </lineage>
</organism>
<dbReference type="InterPro" id="IPR011009">
    <property type="entry name" value="Kinase-like_dom_sf"/>
</dbReference>
<dbReference type="PROSITE" id="PS50011">
    <property type="entry name" value="PROTEIN_KINASE_DOM"/>
    <property type="match status" value="1"/>
</dbReference>
<evidence type="ECO:0000256" key="2">
    <source>
        <dbReference type="SAM" id="SignalP"/>
    </source>
</evidence>
<comment type="caution">
    <text evidence="4">The sequence shown here is derived from an EMBL/GenBank/DDBJ whole genome shotgun (WGS) entry which is preliminary data.</text>
</comment>
<evidence type="ECO:0000313" key="5">
    <source>
        <dbReference type="Proteomes" id="UP001165060"/>
    </source>
</evidence>
<dbReference type="CDD" id="cd13971">
    <property type="entry name" value="ADCK2-like"/>
    <property type="match status" value="1"/>
</dbReference>
<feature type="chain" id="PRO_5046147409" description="Protein kinase domain-containing protein" evidence="2">
    <location>
        <begin position="29"/>
        <end position="485"/>
    </location>
</feature>
<protein>
    <recommendedName>
        <fullName evidence="3">Protein kinase domain-containing protein</fullName>
    </recommendedName>
</protein>
<dbReference type="Proteomes" id="UP001165060">
    <property type="component" value="Unassembled WGS sequence"/>
</dbReference>
<sequence length="485" mass="52695">MHLLPPVRVPLLLSCALLPSLLGPPALSETFYESPAAPAPRAPAPSLPPAAPPKSLLKRLLSLARSLLRLLRISLTASPLLLLAPLSLSLPSPRLHDATWWYATQALQSLGPAFVKLAQWAASRRDLFPPQACDRLAVLHSRARAHAFERTREALERELGEKAGDLELTEASPLLGAGAVAQVYRCGRRGGGPDVAVKVKHPGVGEQIELDLGLMQMGAALVDGLPLLGLEWFALPEAVKEFEAIMRNQVDLTREAENLRRFRRNFGYSDKVAFPEPMEATTDVLVETYQPGVLVSEYFDAPPEIRKALAKPLLTAFLKMVFTDNFIHCDLHPGNILVSLTPSGSYKLSLIDAGIATELRGEDTRNLRDLFLAVVTNEGEAAGRMIVERAKRHDCRDVDAFARGIGDIVQEFHDGRSKGLTLGAVRIGSLLGRVLELCRAHRVLLEPAMANVVLSTVVLEGVGRTLDPDMNLIDAALPFLLGRGG</sequence>
<dbReference type="PANTHER" id="PTHR45890:SF1">
    <property type="entry name" value="AARF DOMAIN CONTAINING KINASE 2"/>
    <property type="match status" value="1"/>
</dbReference>
<dbReference type="PANTHER" id="PTHR45890">
    <property type="entry name" value="AARF DOMAIN CONTAINING KINASE 2 (PREDICTED)"/>
    <property type="match status" value="1"/>
</dbReference>
<reference evidence="4 5" key="1">
    <citation type="journal article" date="2023" name="Commun. Biol.">
        <title>Genome analysis of Parmales, the sister group of diatoms, reveals the evolutionary specialization of diatoms from phago-mixotrophs to photoautotrophs.</title>
        <authorList>
            <person name="Ban H."/>
            <person name="Sato S."/>
            <person name="Yoshikawa S."/>
            <person name="Yamada K."/>
            <person name="Nakamura Y."/>
            <person name="Ichinomiya M."/>
            <person name="Sato N."/>
            <person name="Blanc-Mathieu R."/>
            <person name="Endo H."/>
            <person name="Kuwata A."/>
            <person name="Ogata H."/>
        </authorList>
    </citation>
    <scope>NUCLEOTIDE SEQUENCE [LARGE SCALE GENOMIC DNA]</scope>
</reference>
<dbReference type="InterPro" id="IPR052402">
    <property type="entry name" value="ADCK_kinase"/>
</dbReference>
<comment type="similarity">
    <text evidence="1">Belongs to the protein kinase superfamily. ADCK protein kinase family.</text>
</comment>
<feature type="signal peptide" evidence="2">
    <location>
        <begin position="1"/>
        <end position="28"/>
    </location>
</feature>
<dbReference type="InterPro" id="IPR004147">
    <property type="entry name" value="ABC1_dom"/>
</dbReference>
<dbReference type="EMBL" id="BRYB01001064">
    <property type="protein sequence ID" value="GMI42388.1"/>
    <property type="molecule type" value="Genomic_DNA"/>
</dbReference>
<keyword evidence="5" id="KW-1185">Reference proteome</keyword>
<feature type="domain" description="Protein kinase" evidence="3">
    <location>
        <begin position="169"/>
        <end position="485"/>
    </location>
</feature>
<proteinExistence type="inferred from homology"/>
<dbReference type="Pfam" id="PF03109">
    <property type="entry name" value="ABC1"/>
    <property type="match status" value="1"/>
</dbReference>
<dbReference type="SUPFAM" id="SSF56112">
    <property type="entry name" value="Protein kinase-like (PK-like)"/>
    <property type="match status" value="1"/>
</dbReference>
<evidence type="ECO:0000259" key="3">
    <source>
        <dbReference type="PROSITE" id="PS50011"/>
    </source>
</evidence>
<name>A0ABQ6N6R6_9STRA</name>
<evidence type="ECO:0000313" key="4">
    <source>
        <dbReference type="EMBL" id="GMI42388.1"/>
    </source>
</evidence>